<protein>
    <submittedName>
        <fullName evidence="1">Uncharacterized protein</fullName>
    </submittedName>
</protein>
<gene>
    <name evidence="1" type="ORF">SPARVUS_LOCUS14999821</name>
</gene>
<dbReference type="Proteomes" id="UP001162483">
    <property type="component" value="Unassembled WGS sequence"/>
</dbReference>
<reference evidence="1" key="1">
    <citation type="submission" date="2023-05" db="EMBL/GenBank/DDBJ databases">
        <authorList>
            <person name="Stuckert A."/>
        </authorList>
    </citation>
    <scope>NUCLEOTIDE SEQUENCE</scope>
</reference>
<evidence type="ECO:0000313" key="1">
    <source>
        <dbReference type="EMBL" id="CAI9614059.1"/>
    </source>
</evidence>
<proteinExistence type="predicted"/>
<keyword evidence="2" id="KW-1185">Reference proteome</keyword>
<sequence length="94" mass="10655">SRDQLCPHSGSAIHRKSRRCRLGHVISGFQSQLITCKQGNAGYRHLSPQRWSAHQCHINATYQCPSELHFSVTHQCQSVQPINASQCRLTVPYE</sequence>
<accession>A0ABN9GYP9</accession>
<dbReference type="EMBL" id="CATNWA010019599">
    <property type="protein sequence ID" value="CAI9614059.1"/>
    <property type="molecule type" value="Genomic_DNA"/>
</dbReference>
<evidence type="ECO:0000313" key="2">
    <source>
        <dbReference type="Proteomes" id="UP001162483"/>
    </source>
</evidence>
<comment type="caution">
    <text evidence="1">The sequence shown here is derived from an EMBL/GenBank/DDBJ whole genome shotgun (WGS) entry which is preliminary data.</text>
</comment>
<feature type="non-terminal residue" evidence="1">
    <location>
        <position position="1"/>
    </location>
</feature>
<name>A0ABN9GYP9_9NEOB</name>
<organism evidence="1 2">
    <name type="scientific">Staurois parvus</name>
    <dbReference type="NCBI Taxonomy" id="386267"/>
    <lineage>
        <taxon>Eukaryota</taxon>
        <taxon>Metazoa</taxon>
        <taxon>Chordata</taxon>
        <taxon>Craniata</taxon>
        <taxon>Vertebrata</taxon>
        <taxon>Euteleostomi</taxon>
        <taxon>Amphibia</taxon>
        <taxon>Batrachia</taxon>
        <taxon>Anura</taxon>
        <taxon>Neobatrachia</taxon>
        <taxon>Ranoidea</taxon>
        <taxon>Ranidae</taxon>
        <taxon>Staurois</taxon>
    </lineage>
</organism>
<feature type="non-terminal residue" evidence="1">
    <location>
        <position position="94"/>
    </location>
</feature>